<protein>
    <submittedName>
        <fullName evidence="1">Uncharacterized protein</fullName>
    </submittedName>
</protein>
<dbReference type="AlphaFoldDB" id="A0A060PWP0"/>
<dbReference type="EMBL" id="AB478934">
    <property type="protein sequence ID" value="BAO96325.1"/>
    <property type="molecule type" value="Genomic_DNA"/>
</dbReference>
<sequence>MNSKIIEREATLEIESMATNTLKINPDINSYYTEMSFDGELEVYDPENLNKKFRWKNTSSS</sequence>
<evidence type="ECO:0000313" key="1">
    <source>
        <dbReference type="EMBL" id="BAO96325.1"/>
    </source>
</evidence>
<organism evidence="1">
    <name type="scientific">Staphylococcus haemolyticus</name>
    <dbReference type="NCBI Taxonomy" id="1283"/>
    <lineage>
        <taxon>Bacteria</taxon>
        <taxon>Bacillati</taxon>
        <taxon>Bacillota</taxon>
        <taxon>Bacilli</taxon>
        <taxon>Bacillales</taxon>
        <taxon>Staphylococcaceae</taxon>
        <taxon>Staphylococcus</taxon>
    </lineage>
</organism>
<proteinExistence type="predicted"/>
<reference evidence="1" key="1">
    <citation type="submission" date="2009-01" db="EMBL/GenBank/DDBJ databases">
        <title>Hot accumulation and evolution of cassette chromosome in Staphylococcus haemolyticus.</title>
        <authorList>
            <person name="Han X."/>
            <person name="Ito T."/>
            <person name="Watanabe S."/>
            <person name="Hoshi S."/>
            <person name="Hiramatsu K."/>
        </authorList>
    </citation>
    <scope>NUCLEOTIDE SEQUENCE</scope>
    <source>
        <strain evidence="1">SH621</strain>
    </source>
</reference>
<name>A0A060PWP0_STAHA</name>
<accession>A0A060PWP0</accession>
<dbReference type="RefSeq" id="WP_001085091.1">
    <property type="nucleotide sequence ID" value="NZ_CUFJ01000008.1"/>
</dbReference>